<comment type="caution">
    <text evidence="2">The sequence shown here is derived from an EMBL/GenBank/DDBJ whole genome shotgun (WGS) entry which is preliminary data.</text>
</comment>
<reference evidence="2" key="1">
    <citation type="submission" date="2021-04" db="EMBL/GenBank/DDBJ databases">
        <title>Phycicoccus avicenniae sp. nov., a novel endophytic actinomycetes isolated from branch of Avicennia mariana.</title>
        <authorList>
            <person name="Tuo L."/>
        </authorList>
    </citation>
    <scope>NUCLEOTIDE SEQUENCE</scope>
    <source>
        <strain evidence="2">BSK3Z-2</strain>
    </source>
</reference>
<feature type="region of interest" description="Disordered" evidence="1">
    <location>
        <begin position="15"/>
        <end position="34"/>
    </location>
</feature>
<dbReference type="RefSeq" id="WP_211604434.1">
    <property type="nucleotide sequence ID" value="NZ_JAGSNF010000025.1"/>
</dbReference>
<organism evidence="2 3">
    <name type="scientific">Phycicoccus avicenniae</name>
    <dbReference type="NCBI Taxonomy" id="2828860"/>
    <lineage>
        <taxon>Bacteria</taxon>
        <taxon>Bacillati</taxon>
        <taxon>Actinomycetota</taxon>
        <taxon>Actinomycetes</taxon>
        <taxon>Micrococcales</taxon>
        <taxon>Intrasporangiaceae</taxon>
        <taxon>Phycicoccus</taxon>
    </lineage>
</organism>
<dbReference type="AlphaFoldDB" id="A0A941DAA8"/>
<name>A0A941DAA8_9MICO</name>
<protein>
    <submittedName>
        <fullName evidence="2">Uncharacterized protein</fullName>
    </submittedName>
</protein>
<sequence>MGLFDRFFARTPAPRVATLAPPPPTPSVPDVDNDDSGLPHDVRAHLEALTRAAELDVDDLTPEEFDAALTSRIVGAERLEASGLDFRYAAAFAPNLREVLTLDLPSAVITLPDERVAARGVRMARLLDLGRQNLRSLVHTSHPELLTVGEGGRTVRVLMGDSPYTASFARFLSEVVETHDPEADMHGGVVFALPHRHAVVYQTCATPQQTRDALDLVPAHAEAMRADGLSPVSPHVYHWLAREVTCLTEVGRDGGLVLRTTPELETLMGAGRHRAAG</sequence>
<gene>
    <name evidence="2" type="ORF">KC207_16585</name>
</gene>
<accession>A0A941DAA8</accession>
<dbReference type="EMBL" id="JAGSNF010000025">
    <property type="protein sequence ID" value="MBR7744913.1"/>
    <property type="molecule type" value="Genomic_DNA"/>
</dbReference>
<evidence type="ECO:0000256" key="1">
    <source>
        <dbReference type="SAM" id="MobiDB-lite"/>
    </source>
</evidence>
<keyword evidence="3" id="KW-1185">Reference proteome</keyword>
<evidence type="ECO:0000313" key="3">
    <source>
        <dbReference type="Proteomes" id="UP000677016"/>
    </source>
</evidence>
<evidence type="ECO:0000313" key="2">
    <source>
        <dbReference type="EMBL" id="MBR7744913.1"/>
    </source>
</evidence>
<proteinExistence type="predicted"/>
<dbReference type="Proteomes" id="UP000677016">
    <property type="component" value="Unassembled WGS sequence"/>
</dbReference>